<feature type="transmembrane region" description="Helical" evidence="1">
    <location>
        <begin position="12"/>
        <end position="31"/>
    </location>
</feature>
<name>U4KF73_9VIBR</name>
<dbReference type="EMBL" id="FO203526">
    <property type="protein sequence ID" value="CCO57658.1"/>
    <property type="molecule type" value="Genomic_DNA"/>
</dbReference>
<evidence type="ECO:0000256" key="1">
    <source>
        <dbReference type="SAM" id="Phobius"/>
    </source>
</evidence>
<keyword evidence="1" id="KW-1133">Transmembrane helix</keyword>
<reference evidence="2 3" key="1">
    <citation type="journal article" date="2013" name="ISME J.">
        <title>Comparative genomics of pathogenic lineages of Vibrio nigripulchritudo identifies virulence-associated traits.</title>
        <authorList>
            <person name="Goudenege D."/>
            <person name="Labreuche Y."/>
            <person name="Krin E."/>
            <person name="Ansquer D."/>
            <person name="Mangenot S."/>
            <person name="Calteau A."/>
            <person name="Medigue C."/>
            <person name="Mazel D."/>
            <person name="Polz M.F."/>
            <person name="Le Roux F."/>
        </authorList>
    </citation>
    <scope>NUCLEOTIDE SEQUENCE [LARGE SCALE GENOMIC DNA]</scope>
    <source>
        <strain evidence="3">SnF1</strain>
    </source>
</reference>
<dbReference type="KEGG" id="vni:VIBNI_A1538"/>
<keyword evidence="1" id="KW-0472">Membrane</keyword>
<accession>U4KF73</accession>
<keyword evidence="3" id="KW-1185">Reference proteome</keyword>
<evidence type="ECO:0008006" key="4">
    <source>
        <dbReference type="Google" id="ProtNLM"/>
    </source>
</evidence>
<dbReference type="AlphaFoldDB" id="U4KF73"/>
<sequence>MSINMKIDFWGKIYIGIMSIYFIFSGFNALWDIDSKLERIGLSAVDSDGEIAFILIYCSLMIGIGVSIALLYYFSNTWVHSALVATVIITSFIVFRLVGSYLTGTFSSTQITFLLTEMIEVSIGLFLLYKSNRLCK</sequence>
<gene>
    <name evidence="2" type="ORF">VIBNI_A1538</name>
</gene>
<evidence type="ECO:0000313" key="2">
    <source>
        <dbReference type="EMBL" id="CCO57658.1"/>
    </source>
</evidence>
<proteinExistence type="predicted"/>
<organism evidence="2 3">
    <name type="scientific">Vibrio nigripulchritudo</name>
    <dbReference type="NCBI Taxonomy" id="28173"/>
    <lineage>
        <taxon>Bacteria</taxon>
        <taxon>Pseudomonadati</taxon>
        <taxon>Pseudomonadota</taxon>
        <taxon>Gammaproteobacteria</taxon>
        <taxon>Vibrionales</taxon>
        <taxon>Vibrionaceae</taxon>
        <taxon>Vibrio</taxon>
    </lineage>
</organism>
<feature type="transmembrane region" description="Helical" evidence="1">
    <location>
        <begin position="81"/>
        <end position="99"/>
    </location>
</feature>
<evidence type="ECO:0000313" key="3">
    <source>
        <dbReference type="Proteomes" id="UP000016895"/>
    </source>
</evidence>
<dbReference type="Proteomes" id="UP000016895">
    <property type="component" value="Chromosome 1"/>
</dbReference>
<keyword evidence="1" id="KW-0812">Transmembrane</keyword>
<protein>
    <recommendedName>
        <fullName evidence="4">DUF4345 domain-containing protein</fullName>
    </recommendedName>
</protein>
<feature type="transmembrane region" description="Helical" evidence="1">
    <location>
        <begin position="51"/>
        <end position="74"/>
    </location>
</feature>
<feature type="transmembrane region" description="Helical" evidence="1">
    <location>
        <begin position="111"/>
        <end position="129"/>
    </location>
</feature>